<keyword evidence="3" id="KW-1185">Reference proteome</keyword>
<dbReference type="Proteomes" id="UP000295129">
    <property type="component" value="Unassembled WGS sequence"/>
</dbReference>
<name>A0A4R6DVG3_9RHOO</name>
<dbReference type="AlphaFoldDB" id="A0A4R6DVG3"/>
<comment type="caution">
    <text evidence="2">The sequence shown here is derived from an EMBL/GenBank/DDBJ whole genome shotgun (WGS) entry which is preliminary data.</text>
</comment>
<dbReference type="EMBL" id="SNVV01000012">
    <property type="protein sequence ID" value="TDN49201.1"/>
    <property type="molecule type" value="Genomic_DNA"/>
</dbReference>
<gene>
    <name evidence="2" type="ORF">C7389_11252</name>
</gene>
<evidence type="ECO:0000256" key="1">
    <source>
        <dbReference type="SAM" id="Coils"/>
    </source>
</evidence>
<evidence type="ECO:0000313" key="2">
    <source>
        <dbReference type="EMBL" id="TDN49201.1"/>
    </source>
</evidence>
<proteinExistence type="predicted"/>
<keyword evidence="1" id="KW-0175">Coiled coil</keyword>
<dbReference type="OrthoDB" id="6119038at2"/>
<dbReference type="RefSeq" id="WP_133592658.1">
    <property type="nucleotide sequence ID" value="NZ_SNVV01000012.1"/>
</dbReference>
<sequence length="284" mass="31900">MNARDLNFPALPAYTADWYAVRFEPMRGTGEAFTCAILLRDAVGVEVRQVIRDDILAALFGQYAGHVQRMIDVVLDSLRAFAVDHDPAQWAPPLTGFWLSERRRGASHAERAGIYRQAIQLSAAFAQLDYAPQEQDEQPALEAARTFIGRVRDRVRSVRADLEVYFQRQARIVPNGSLVQFGFLMPTRAAHFEVLRPSTLSTSVRFARGKLYELKKARPLVPLERAALIVGVPHRDDLGFSERQHAAIERELGELRQEAQEDDTEVLAAVNDPEAAQHIIDIST</sequence>
<evidence type="ECO:0000313" key="3">
    <source>
        <dbReference type="Proteomes" id="UP000295129"/>
    </source>
</evidence>
<feature type="coiled-coil region" evidence="1">
    <location>
        <begin position="238"/>
        <end position="265"/>
    </location>
</feature>
<accession>A0A4R6DVG3</accession>
<reference evidence="2 3" key="1">
    <citation type="submission" date="2019-03" db="EMBL/GenBank/DDBJ databases">
        <title>Genomic Encyclopedia of Type Strains, Phase IV (KMG-IV): sequencing the most valuable type-strain genomes for metagenomic binning, comparative biology and taxonomic classification.</title>
        <authorList>
            <person name="Goeker M."/>
        </authorList>
    </citation>
    <scope>NUCLEOTIDE SEQUENCE [LARGE SCALE GENOMIC DNA]</scope>
    <source>
        <strain evidence="2 3">DSM 12121</strain>
    </source>
</reference>
<organism evidence="2 3">
    <name type="scientific">Azoarcus indigens</name>
    <dbReference type="NCBI Taxonomy" id="29545"/>
    <lineage>
        <taxon>Bacteria</taxon>
        <taxon>Pseudomonadati</taxon>
        <taxon>Pseudomonadota</taxon>
        <taxon>Betaproteobacteria</taxon>
        <taxon>Rhodocyclales</taxon>
        <taxon>Zoogloeaceae</taxon>
        <taxon>Azoarcus</taxon>
    </lineage>
</organism>
<protein>
    <submittedName>
        <fullName evidence="2">Uncharacterized protein</fullName>
    </submittedName>
</protein>